<dbReference type="InterPro" id="IPR053157">
    <property type="entry name" value="Sterol_Uptake_Regulator"/>
</dbReference>
<gene>
    <name evidence="5" type="ORF">QBC38DRAFT_352077</name>
</gene>
<dbReference type="Pfam" id="PF11951">
    <property type="entry name" value="Fungal_trans_2"/>
    <property type="match status" value="1"/>
</dbReference>
<keyword evidence="6" id="KW-1185">Reference proteome</keyword>
<organism evidence="5 6">
    <name type="scientific">Podospora fimiseda</name>
    <dbReference type="NCBI Taxonomy" id="252190"/>
    <lineage>
        <taxon>Eukaryota</taxon>
        <taxon>Fungi</taxon>
        <taxon>Dikarya</taxon>
        <taxon>Ascomycota</taxon>
        <taxon>Pezizomycotina</taxon>
        <taxon>Sordariomycetes</taxon>
        <taxon>Sordariomycetidae</taxon>
        <taxon>Sordariales</taxon>
        <taxon>Podosporaceae</taxon>
        <taxon>Podospora</taxon>
    </lineage>
</organism>
<dbReference type="AlphaFoldDB" id="A0AAN7BZW7"/>
<dbReference type="Gene3D" id="3.40.630.30">
    <property type="match status" value="1"/>
</dbReference>
<dbReference type="EMBL" id="MU865287">
    <property type="protein sequence ID" value="KAK4232481.1"/>
    <property type="molecule type" value="Genomic_DNA"/>
</dbReference>
<sequence length="671" mass="75118">MMRRRHKKSRKGCLECKKRHIKCDETRPRCINCATVDRECQYSTSTTAPVDMAEGSASRSVSGGTSPQPPGLTVPGPAYFSASPSASPSAPYLTPLPIPFSAAPDPAYASPQPQPHAFNSKVDLAHMQLLHHYLTYHTDIYPFVQGDLHEIIVKMALYGSEKERPFLLHSLLALSARHLSSVSSLGHQGQQQSRYYHDLAIQMQTQALTLFNSFDVEYFAQSMERRVPAFMFSAIIGFHALCDMLSFRDDDFGMALNRFTEYLRLHRGIISVMDGYWEDLKRTELGIVYQMAVPNFIGGEGTGKECDDILRRLEGAGLAEEELGGVRRAVNALQYVFDAAPDYNRRIHVLCYWAVLIPPSMMTMIETGRREVLAILAYYFLALHYCKEAWFIGNAGEFLLRGLTRYLGPEWEAWLKMPMRMLSEALEAEETLPTLPILTNLTTFISSTMDAARNLTVERPSQDDAGRIAEIHIAAMNENPLLHAQCPTPHSISSLQRFLEKEVTGHIRGSDGGILVARDPGTGLIVGFVRWTSPSCPESVKLEESASGAHDIEGCRHEFFDGYVELAEKAKKRVMTASGLGETGCYHLSFVCIDPAYQGRGAGKMLSKAVLDFARADGLPVYLESTDVAVKMYEKLGFRKVDFFEMRIPTREGSEELEEVYEEVCMIWKPI</sequence>
<dbReference type="InterPro" id="IPR021858">
    <property type="entry name" value="Fun_TF"/>
</dbReference>
<keyword evidence="1" id="KW-0539">Nucleus</keyword>
<accession>A0AAN7BZW7</accession>
<dbReference type="PANTHER" id="PTHR47784:SF4">
    <property type="entry name" value="ZN(II)2CYS6 TRANSCRIPTION FACTOR (EUROFUNG)"/>
    <property type="match status" value="1"/>
</dbReference>
<evidence type="ECO:0008006" key="7">
    <source>
        <dbReference type="Google" id="ProtNLM"/>
    </source>
</evidence>
<evidence type="ECO:0000313" key="6">
    <source>
        <dbReference type="Proteomes" id="UP001301958"/>
    </source>
</evidence>
<feature type="region of interest" description="Disordered" evidence="2">
    <location>
        <begin position="51"/>
        <end position="78"/>
    </location>
</feature>
<reference evidence="5" key="2">
    <citation type="submission" date="2023-05" db="EMBL/GenBank/DDBJ databases">
        <authorList>
            <consortium name="Lawrence Berkeley National Laboratory"/>
            <person name="Steindorff A."/>
            <person name="Hensen N."/>
            <person name="Bonometti L."/>
            <person name="Westerberg I."/>
            <person name="Brannstrom I.O."/>
            <person name="Guillou S."/>
            <person name="Cros-Aarteil S."/>
            <person name="Calhoun S."/>
            <person name="Haridas S."/>
            <person name="Kuo A."/>
            <person name="Mondo S."/>
            <person name="Pangilinan J."/>
            <person name="Riley R."/>
            <person name="Labutti K."/>
            <person name="Andreopoulos B."/>
            <person name="Lipzen A."/>
            <person name="Chen C."/>
            <person name="Yanf M."/>
            <person name="Daum C."/>
            <person name="Ng V."/>
            <person name="Clum A."/>
            <person name="Ohm R."/>
            <person name="Martin F."/>
            <person name="Silar P."/>
            <person name="Natvig D."/>
            <person name="Lalanne C."/>
            <person name="Gautier V."/>
            <person name="Ament-Velasquez S.L."/>
            <person name="Kruys A."/>
            <person name="Hutchinson M.I."/>
            <person name="Powell A.J."/>
            <person name="Barry K."/>
            <person name="Miller A.N."/>
            <person name="Grigoriev I.V."/>
            <person name="Debuchy R."/>
            <person name="Gladieux P."/>
            <person name="Thoren M.H."/>
            <person name="Johannesson H."/>
        </authorList>
    </citation>
    <scope>NUCLEOTIDE SEQUENCE</scope>
    <source>
        <strain evidence="5">CBS 990.96</strain>
    </source>
</reference>
<dbReference type="PROSITE" id="PS00463">
    <property type="entry name" value="ZN2_CY6_FUNGAL_1"/>
    <property type="match status" value="1"/>
</dbReference>
<dbReference type="InterPro" id="IPR001138">
    <property type="entry name" value="Zn2Cys6_DnaBD"/>
</dbReference>
<dbReference type="Gene3D" id="4.10.240.10">
    <property type="entry name" value="Zn(2)-C6 fungal-type DNA-binding domain"/>
    <property type="match status" value="1"/>
</dbReference>
<dbReference type="Pfam" id="PF00172">
    <property type="entry name" value="Zn_clus"/>
    <property type="match status" value="1"/>
</dbReference>
<dbReference type="CDD" id="cd00067">
    <property type="entry name" value="GAL4"/>
    <property type="match status" value="1"/>
</dbReference>
<name>A0AAN7BZW7_9PEZI</name>
<proteinExistence type="predicted"/>
<dbReference type="CDD" id="cd04301">
    <property type="entry name" value="NAT_SF"/>
    <property type="match status" value="1"/>
</dbReference>
<dbReference type="Pfam" id="PF00583">
    <property type="entry name" value="Acetyltransf_1"/>
    <property type="match status" value="1"/>
</dbReference>
<feature type="domain" description="Zn(2)-C6 fungal-type" evidence="3">
    <location>
        <begin position="12"/>
        <end position="42"/>
    </location>
</feature>
<evidence type="ECO:0000256" key="1">
    <source>
        <dbReference type="ARBA" id="ARBA00023242"/>
    </source>
</evidence>
<evidence type="ECO:0000259" key="4">
    <source>
        <dbReference type="PROSITE" id="PS51186"/>
    </source>
</evidence>
<reference evidence="5" key="1">
    <citation type="journal article" date="2023" name="Mol. Phylogenet. Evol.">
        <title>Genome-scale phylogeny and comparative genomics of the fungal order Sordariales.</title>
        <authorList>
            <person name="Hensen N."/>
            <person name="Bonometti L."/>
            <person name="Westerberg I."/>
            <person name="Brannstrom I.O."/>
            <person name="Guillou S."/>
            <person name="Cros-Aarteil S."/>
            <person name="Calhoun S."/>
            <person name="Haridas S."/>
            <person name="Kuo A."/>
            <person name="Mondo S."/>
            <person name="Pangilinan J."/>
            <person name="Riley R."/>
            <person name="LaButti K."/>
            <person name="Andreopoulos B."/>
            <person name="Lipzen A."/>
            <person name="Chen C."/>
            <person name="Yan M."/>
            <person name="Daum C."/>
            <person name="Ng V."/>
            <person name="Clum A."/>
            <person name="Steindorff A."/>
            <person name="Ohm R.A."/>
            <person name="Martin F."/>
            <person name="Silar P."/>
            <person name="Natvig D.O."/>
            <person name="Lalanne C."/>
            <person name="Gautier V."/>
            <person name="Ament-Velasquez S.L."/>
            <person name="Kruys A."/>
            <person name="Hutchinson M.I."/>
            <person name="Powell A.J."/>
            <person name="Barry K."/>
            <person name="Miller A.N."/>
            <person name="Grigoriev I.V."/>
            <person name="Debuchy R."/>
            <person name="Gladieux P."/>
            <person name="Hiltunen Thoren M."/>
            <person name="Johannesson H."/>
        </authorList>
    </citation>
    <scope>NUCLEOTIDE SEQUENCE</scope>
    <source>
        <strain evidence="5">CBS 990.96</strain>
    </source>
</reference>
<feature type="compositionally biased region" description="Polar residues" evidence="2">
    <location>
        <begin position="57"/>
        <end position="66"/>
    </location>
</feature>
<dbReference type="PANTHER" id="PTHR47784">
    <property type="entry name" value="STEROL UPTAKE CONTROL PROTEIN 2"/>
    <property type="match status" value="1"/>
</dbReference>
<evidence type="ECO:0000313" key="5">
    <source>
        <dbReference type="EMBL" id="KAK4232481.1"/>
    </source>
</evidence>
<dbReference type="GO" id="GO:0016747">
    <property type="term" value="F:acyltransferase activity, transferring groups other than amino-acyl groups"/>
    <property type="evidence" value="ECO:0007669"/>
    <property type="project" value="InterPro"/>
</dbReference>
<dbReference type="SUPFAM" id="SSF55729">
    <property type="entry name" value="Acyl-CoA N-acyltransferases (Nat)"/>
    <property type="match status" value="1"/>
</dbReference>
<dbReference type="InterPro" id="IPR036864">
    <property type="entry name" value="Zn2-C6_fun-type_DNA-bd_sf"/>
</dbReference>
<dbReference type="GO" id="GO:0001228">
    <property type="term" value="F:DNA-binding transcription activator activity, RNA polymerase II-specific"/>
    <property type="evidence" value="ECO:0007669"/>
    <property type="project" value="TreeGrafter"/>
</dbReference>
<evidence type="ECO:0000259" key="3">
    <source>
        <dbReference type="PROSITE" id="PS50048"/>
    </source>
</evidence>
<dbReference type="SMART" id="SM00066">
    <property type="entry name" value="GAL4"/>
    <property type="match status" value="1"/>
</dbReference>
<protein>
    <recommendedName>
        <fullName evidence="7">Zn(2)-C6 fungal-type domain-containing protein</fullName>
    </recommendedName>
</protein>
<comment type="caution">
    <text evidence="5">The sequence shown here is derived from an EMBL/GenBank/DDBJ whole genome shotgun (WGS) entry which is preliminary data.</text>
</comment>
<dbReference type="Proteomes" id="UP001301958">
    <property type="component" value="Unassembled WGS sequence"/>
</dbReference>
<dbReference type="GO" id="GO:0008270">
    <property type="term" value="F:zinc ion binding"/>
    <property type="evidence" value="ECO:0007669"/>
    <property type="project" value="InterPro"/>
</dbReference>
<dbReference type="SUPFAM" id="SSF57701">
    <property type="entry name" value="Zn2/Cys6 DNA-binding domain"/>
    <property type="match status" value="1"/>
</dbReference>
<dbReference type="InterPro" id="IPR000182">
    <property type="entry name" value="GNAT_dom"/>
</dbReference>
<dbReference type="InterPro" id="IPR016181">
    <property type="entry name" value="Acyl_CoA_acyltransferase"/>
</dbReference>
<feature type="domain" description="N-acetyltransferase" evidence="4">
    <location>
        <begin position="526"/>
        <end position="671"/>
    </location>
</feature>
<dbReference type="PROSITE" id="PS50048">
    <property type="entry name" value="ZN2_CY6_FUNGAL_2"/>
    <property type="match status" value="1"/>
</dbReference>
<evidence type="ECO:0000256" key="2">
    <source>
        <dbReference type="SAM" id="MobiDB-lite"/>
    </source>
</evidence>
<dbReference type="PROSITE" id="PS51186">
    <property type="entry name" value="GNAT"/>
    <property type="match status" value="1"/>
</dbReference>